<dbReference type="AlphaFoldDB" id="A0A1S6YCM6"/>
<gene>
    <name evidence="2" type="primary">NRT3.5</name>
</gene>
<keyword evidence="1" id="KW-0812">Transmembrane</keyword>
<name>A0A1S6YCM6_PINPS</name>
<dbReference type="GO" id="GO:0010167">
    <property type="term" value="P:response to nitrate"/>
    <property type="evidence" value="ECO:0007669"/>
    <property type="project" value="InterPro"/>
</dbReference>
<evidence type="ECO:0000313" key="2">
    <source>
        <dbReference type="EMBL" id="AQX43121.1"/>
    </source>
</evidence>
<dbReference type="PANTHER" id="PTHR34806:SF1">
    <property type="entry name" value="HIGH-AFFINITY NITRATE TRANSPORTER 3.1"/>
    <property type="match status" value="1"/>
</dbReference>
<organism evidence="2">
    <name type="scientific">Pinus pinaster</name>
    <name type="common">Maritime pine</name>
    <dbReference type="NCBI Taxonomy" id="71647"/>
    <lineage>
        <taxon>Eukaryota</taxon>
        <taxon>Viridiplantae</taxon>
        <taxon>Streptophyta</taxon>
        <taxon>Embryophyta</taxon>
        <taxon>Tracheophyta</taxon>
        <taxon>Spermatophyta</taxon>
        <taxon>Pinopsida</taxon>
        <taxon>Pinidae</taxon>
        <taxon>Conifers I</taxon>
        <taxon>Pinales</taxon>
        <taxon>Pinaceae</taxon>
        <taxon>Pinus</taxon>
        <taxon>Pinus subgen. Pinus</taxon>
    </lineage>
</organism>
<accession>A0A1S6YCM6</accession>
<dbReference type="GO" id="GO:0015112">
    <property type="term" value="F:nitrate transmembrane transporter activity"/>
    <property type="evidence" value="ECO:0007669"/>
    <property type="project" value="TreeGrafter"/>
</dbReference>
<protein>
    <submittedName>
        <fullName evidence="2">NRT3 family protein</fullName>
    </submittedName>
</protein>
<keyword evidence="1" id="KW-1133">Transmembrane helix</keyword>
<evidence type="ECO:0000256" key="1">
    <source>
        <dbReference type="SAM" id="Phobius"/>
    </source>
</evidence>
<proteinExistence type="evidence at transcript level"/>
<dbReference type="InterPro" id="IPR016605">
    <property type="entry name" value="Transptr_NO3_Nar2"/>
</dbReference>
<dbReference type="Pfam" id="PF16974">
    <property type="entry name" value="NAR2"/>
    <property type="match status" value="1"/>
</dbReference>
<dbReference type="GO" id="GO:0005886">
    <property type="term" value="C:plasma membrane"/>
    <property type="evidence" value="ECO:0007669"/>
    <property type="project" value="TreeGrafter"/>
</dbReference>
<dbReference type="EMBL" id="KX986704">
    <property type="protein sequence ID" value="AQX43121.1"/>
    <property type="molecule type" value="mRNA"/>
</dbReference>
<keyword evidence="1" id="KW-0472">Membrane</keyword>
<reference evidence="2" key="1">
    <citation type="submission" date="2016-10" db="EMBL/GenBank/DDBJ databases">
        <title>Molecular fundamentals of nitrogen uptake and transport in trees.</title>
        <authorList>
            <person name="Castro-Rodriguez V."/>
            <person name="Canas R.A."/>
            <person name="de la Torre F."/>
            <person name="Pascual B."/>
            <person name="Avila C."/>
            <person name="Canovas F.M."/>
        </authorList>
    </citation>
    <scope>NUCLEOTIDE SEQUENCE</scope>
</reference>
<feature type="transmembrane region" description="Helical" evidence="1">
    <location>
        <begin position="184"/>
        <end position="203"/>
    </location>
</feature>
<sequence length="215" mass="23787">MESPLGYVLWGIVEISGLVAWASTGVHFSSLPNTMGVIATINSSTTTTLPNVAMAGIDQVVVSWWVKQSSTPADSEYMSVKVKLCFAPVSQVDRTWRKTNDDLNKDKTCQFDIIEQPYRKSTTKNNTTTWTVKRDVPKGTYFVRAYAFNALGSEVAYGQSTNKNKTSNLFMVEPISGRHVSLDIITAVFSAFSILSLFGFFIVEKWGASRASQKN</sequence>
<dbReference type="PANTHER" id="PTHR34806">
    <property type="entry name" value="HIGH-AFFINITY NITRATE TRANSPORTER 3.2"/>
    <property type="match status" value="1"/>
</dbReference>